<sequence length="130" mass="14157">MQSGTSTLPLEFLSSEQIWRSPSGEANPFLAKRGLQTQAGWLPLLARRRLACPASCELRFPAWGISSSLRSFLRGCFHGAGAGPGDANAWGKENNMDKSLLCRRALVNLTLSGKSWFLRDASVCEAAYPI</sequence>
<dbReference type="Proteomes" id="UP000078419">
    <property type="component" value="Unassembled WGS sequence"/>
</dbReference>
<accession>A0AA45UUA4</accession>
<name>A0AA45UUA4_ANAPH</name>
<evidence type="ECO:0000313" key="1">
    <source>
        <dbReference type="EMBL" id="SBO14885.1"/>
    </source>
</evidence>
<reference evidence="2" key="1">
    <citation type="submission" date="2016-03" db="EMBL/GenBank/DDBJ databases">
        <authorList>
            <person name="Loux Valentin"/>
        </authorList>
    </citation>
    <scope>NUCLEOTIDE SEQUENCE [LARGE SCALE GENOMIC DNA]</scope>
    <source>
        <strain evidence="2">C1</strain>
    </source>
</reference>
<dbReference type="AlphaFoldDB" id="A0AA45UUA4"/>
<protein>
    <submittedName>
        <fullName evidence="1">Uncharacterized protein</fullName>
    </submittedName>
</protein>
<proteinExistence type="predicted"/>
<comment type="caution">
    <text evidence="1">The sequence shown here is derived from an EMBL/GenBank/DDBJ whole genome shotgun (WGS) entry which is preliminary data.</text>
</comment>
<organism evidence="1 2">
    <name type="scientific">Anaplasma phagocytophilum</name>
    <name type="common">Ehrlichia phagocytophila</name>
    <dbReference type="NCBI Taxonomy" id="948"/>
    <lineage>
        <taxon>Bacteria</taxon>
        <taxon>Pseudomonadati</taxon>
        <taxon>Pseudomonadota</taxon>
        <taxon>Alphaproteobacteria</taxon>
        <taxon>Rickettsiales</taxon>
        <taxon>Anaplasmataceae</taxon>
        <taxon>Anaplasma</taxon>
        <taxon>phagocytophilum group</taxon>
    </lineage>
</organism>
<gene>
    <name evidence="1" type="ORF">ANAPC1_01261</name>
</gene>
<dbReference type="EMBL" id="FLLR01000096">
    <property type="protein sequence ID" value="SBO14885.1"/>
    <property type="molecule type" value="Genomic_DNA"/>
</dbReference>
<evidence type="ECO:0000313" key="2">
    <source>
        <dbReference type="Proteomes" id="UP000078419"/>
    </source>
</evidence>